<comment type="caution">
    <text evidence="1">The sequence shown here is derived from an EMBL/GenBank/DDBJ whole genome shotgun (WGS) entry which is preliminary data.</text>
</comment>
<organism evidence="1 2">
    <name type="scientific">Aldrovandia affinis</name>
    <dbReference type="NCBI Taxonomy" id="143900"/>
    <lineage>
        <taxon>Eukaryota</taxon>
        <taxon>Metazoa</taxon>
        <taxon>Chordata</taxon>
        <taxon>Craniata</taxon>
        <taxon>Vertebrata</taxon>
        <taxon>Euteleostomi</taxon>
        <taxon>Actinopterygii</taxon>
        <taxon>Neopterygii</taxon>
        <taxon>Teleostei</taxon>
        <taxon>Notacanthiformes</taxon>
        <taxon>Halosauridae</taxon>
        <taxon>Aldrovandia</taxon>
    </lineage>
</organism>
<dbReference type="AlphaFoldDB" id="A0AAD7VXU1"/>
<protein>
    <submittedName>
        <fullName evidence="1">Uncharacterized protein</fullName>
    </submittedName>
</protein>
<evidence type="ECO:0000313" key="2">
    <source>
        <dbReference type="Proteomes" id="UP001221898"/>
    </source>
</evidence>
<keyword evidence="2" id="KW-1185">Reference proteome</keyword>
<name>A0AAD7VXU1_9TELE</name>
<gene>
    <name evidence="1" type="ORF">AAFF_G00056540</name>
</gene>
<accession>A0AAD7VXU1</accession>
<evidence type="ECO:0000313" key="1">
    <source>
        <dbReference type="EMBL" id="KAJ8357896.1"/>
    </source>
</evidence>
<reference evidence="1" key="1">
    <citation type="journal article" date="2023" name="Science">
        <title>Genome structures resolve the early diversification of teleost fishes.</title>
        <authorList>
            <person name="Parey E."/>
            <person name="Louis A."/>
            <person name="Montfort J."/>
            <person name="Bouchez O."/>
            <person name="Roques C."/>
            <person name="Iampietro C."/>
            <person name="Lluch J."/>
            <person name="Castinel A."/>
            <person name="Donnadieu C."/>
            <person name="Desvignes T."/>
            <person name="Floi Bucao C."/>
            <person name="Jouanno E."/>
            <person name="Wen M."/>
            <person name="Mejri S."/>
            <person name="Dirks R."/>
            <person name="Jansen H."/>
            <person name="Henkel C."/>
            <person name="Chen W.J."/>
            <person name="Zahm M."/>
            <person name="Cabau C."/>
            <person name="Klopp C."/>
            <person name="Thompson A.W."/>
            <person name="Robinson-Rechavi M."/>
            <person name="Braasch I."/>
            <person name="Lecointre G."/>
            <person name="Bobe J."/>
            <person name="Postlethwait J.H."/>
            <person name="Berthelot C."/>
            <person name="Roest Crollius H."/>
            <person name="Guiguen Y."/>
        </authorList>
    </citation>
    <scope>NUCLEOTIDE SEQUENCE</scope>
    <source>
        <strain evidence="1">NC1722</strain>
    </source>
</reference>
<proteinExistence type="predicted"/>
<dbReference type="EMBL" id="JAINUG010001328">
    <property type="protein sequence ID" value="KAJ8357896.1"/>
    <property type="molecule type" value="Genomic_DNA"/>
</dbReference>
<dbReference type="Proteomes" id="UP001221898">
    <property type="component" value="Unassembled WGS sequence"/>
</dbReference>
<sequence length="108" mass="11824">MLAVAESFYAELFSRRVCDPAAEARLLACVSARLGAEEAQAMEADVTLEEVREALMALRDGRAPGHDGLPKEFYAAFWHLLGPDLLEVYRTLLKRGALSASMRPCTPA</sequence>